<gene>
    <name evidence="2" type="ORF">ACFOX0_24495</name>
</gene>
<evidence type="ECO:0000313" key="2">
    <source>
        <dbReference type="EMBL" id="MFC4109076.1"/>
    </source>
</evidence>
<reference evidence="3" key="1">
    <citation type="journal article" date="2019" name="Int. J. Syst. Evol. Microbiol.">
        <title>The Global Catalogue of Microorganisms (GCM) 10K type strain sequencing project: providing services to taxonomists for standard genome sequencing and annotation.</title>
        <authorList>
            <consortium name="The Broad Institute Genomics Platform"/>
            <consortium name="The Broad Institute Genome Sequencing Center for Infectious Disease"/>
            <person name="Wu L."/>
            <person name="Ma J."/>
        </authorList>
    </citation>
    <scope>NUCLEOTIDE SEQUENCE [LARGE SCALE GENOMIC DNA]</scope>
    <source>
        <strain evidence="3">2902at01</strain>
    </source>
</reference>
<evidence type="ECO:0000313" key="3">
    <source>
        <dbReference type="Proteomes" id="UP001595868"/>
    </source>
</evidence>
<protein>
    <recommendedName>
        <fullName evidence="4">AAA domain-containing protein</fullName>
    </recommendedName>
</protein>
<organism evidence="2 3">
    <name type="scientific">Micromonospora zhanjiangensis</name>
    <dbReference type="NCBI Taxonomy" id="1522057"/>
    <lineage>
        <taxon>Bacteria</taxon>
        <taxon>Bacillati</taxon>
        <taxon>Actinomycetota</taxon>
        <taxon>Actinomycetes</taxon>
        <taxon>Micromonosporales</taxon>
        <taxon>Micromonosporaceae</taxon>
        <taxon>Micromonospora</taxon>
    </lineage>
</organism>
<sequence>MTPPPTDANQAGTGTTESGGRLVLVTGQEGAGKSTILRALLPRTPEGARIDAEDIGQTNPCPMDDRFFDLLRRNVAGLVERFWAAGYVNVVAGSFLRHHSDYLAFRRLLPRPAAVFMVELLVDKHVRDRRRVTRAKRTTQRWRDMVDLIPEDRTIREATDADYRYVGVDTTGLDVAATVQQIMDAVPEIYRR</sequence>
<dbReference type="EMBL" id="JBHSBN010000020">
    <property type="protein sequence ID" value="MFC4109076.1"/>
    <property type="molecule type" value="Genomic_DNA"/>
</dbReference>
<feature type="region of interest" description="Disordered" evidence="1">
    <location>
        <begin position="1"/>
        <end position="20"/>
    </location>
</feature>
<evidence type="ECO:0000256" key="1">
    <source>
        <dbReference type="SAM" id="MobiDB-lite"/>
    </source>
</evidence>
<feature type="compositionally biased region" description="Polar residues" evidence="1">
    <location>
        <begin position="7"/>
        <end position="18"/>
    </location>
</feature>
<keyword evidence="3" id="KW-1185">Reference proteome</keyword>
<comment type="caution">
    <text evidence="2">The sequence shown here is derived from an EMBL/GenBank/DDBJ whole genome shotgun (WGS) entry which is preliminary data.</text>
</comment>
<dbReference type="Proteomes" id="UP001595868">
    <property type="component" value="Unassembled WGS sequence"/>
</dbReference>
<name>A0ABV8KTT9_9ACTN</name>
<dbReference type="InterPro" id="IPR027417">
    <property type="entry name" value="P-loop_NTPase"/>
</dbReference>
<evidence type="ECO:0008006" key="4">
    <source>
        <dbReference type="Google" id="ProtNLM"/>
    </source>
</evidence>
<dbReference type="PROSITE" id="PS00675">
    <property type="entry name" value="SIGMA54_INTERACT_1"/>
    <property type="match status" value="1"/>
</dbReference>
<dbReference type="SUPFAM" id="SSF52540">
    <property type="entry name" value="P-loop containing nucleoside triphosphate hydrolases"/>
    <property type="match status" value="1"/>
</dbReference>
<dbReference type="Gene3D" id="3.40.50.300">
    <property type="entry name" value="P-loop containing nucleotide triphosphate hydrolases"/>
    <property type="match status" value="1"/>
</dbReference>
<proteinExistence type="predicted"/>
<accession>A0ABV8KTT9</accession>
<dbReference type="InterPro" id="IPR025662">
    <property type="entry name" value="Sigma_54_int_dom_ATP-bd_1"/>
</dbReference>